<keyword evidence="1" id="KW-0472">Membrane</keyword>
<reference evidence="2 3" key="1">
    <citation type="submission" date="2021-01" db="EMBL/GenBank/DDBJ databases">
        <title>Whole genome shotgun sequence of Planobispora longispora NBRC 13918.</title>
        <authorList>
            <person name="Komaki H."/>
            <person name="Tamura T."/>
        </authorList>
    </citation>
    <scope>NUCLEOTIDE SEQUENCE [LARGE SCALE GENOMIC DNA]</scope>
    <source>
        <strain evidence="2 3">NBRC 13918</strain>
    </source>
</reference>
<feature type="transmembrane region" description="Helical" evidence="1">
    <location>
        <begin position="58"/>
        <end position="77"/>
    </location>
</feature>
<evidence type="ECO:0000256" key="1">
    <source>
        <dbReference type="SAM" id="Phobius"/>
    </source>
</evidence>
<feature type="transmembrane region" description="Helical" evidence="1">
    <location>
        <begin position="122"/>
        <end position="142"/>
    </location>
</feature>
<keyword evidence="1" id="KW-0812">Transmembrane</keyword>
<sequence length="195" mass="20034">MRPVTKIATGFVFAFGALRFNGFDLLLDPVGWGLCVSGLSWLRRSASDPDDPSGRAGSFAVAMVCVSFVAMITPVNSTGAPAASVPAQLLGIAGTAGALITVWLIVDVVIRRMRPFGDVSRAALLDVLRWAVAGLGALGVLAGYGYAGLGAVMSVAWIVAIAALTVVLYRSARLPYLAASGESVEADLPPAGRGD</sequence>
<dbReference type="RefSeq" id="WP_203893764.1">
    <property type="nucleotide sequence ID" value="NZ_BOOH01000047.1"/>
</dbReference>
<feature type="transmembrane region" description="Helical" evidence="1">
    <location>
        <begin position="148"/>
        <end position="169"/>
    </location>
</feature>
<protein>
    <submittedName>
        <fullName evidence="2">Uncharacterized protein</fullName>
    </submittedName>
</protein>
<feature type="transmembrane region" description="Helical" evidence="1">
    <location>
        <begin position="29"/>
        <end position="46"/>
    </location>
</feature>
<name>A0A8J3RTH7_9ACTN</name>
<comment type="caution">
    <text evidence="2">The sequence shown here is derived from an EMBL/GenBank/DDBJ whole genome shotgun (WGS) entry which is preliminary data.</text>
</comment>
<dbReference type="EMBL" id="BOOH01000047">
    <property type="protein sequence ID" value="GIH79299.1"/>
    <property type="molecule type" value="Genomic_DNA"/>
</dbReference>
<dbReference type="AlphaFoldDB" id="A0A8J3RTH7"/>
<keyword evidence="1" id="KW-1133">Transmembrane helix</keyword>
<keyword evidence="3" id="KW-1185">Reference proteome</keyword>
<dbReference type="Proteomes" id="UP000616724">
    <property type="component" value="Unassembled WGS sequence"/>
</dbReference>
<evidence type="ECO:0000313" key="2">
    <source>
        <dbReference type="EMBL" id="GIH79299.1"/>
    </source>
</evidence>
<organism evidence="2 3">
    <name type="scientific">Planobispora longispora</name>
    <dbReference type="NCBI Taxonomy" id="28887"/>
    <lineage>
        <taxon>Bacteria</taxon>
        <taxon>Bacillati</taxon>
        <taxon>Actinomycetota</taxon>
        <taxon>Actinomycetes</taxon>
        <taxon>Streptosporangiales</taxon>
        <taxon>Streptosporangiaceae</taxon>
        <taxon>Planobispora</taxon>
    </lineage>
</organism>
<feature type="transmembrane region" description="Helical" evidence="1">
    <location>
        <begin position="89"/>
        <end position="110"/>
    </location>
</feature>
<proteinExistence type="predicted"/>
<evidence type="ECO:0000313" key="3">
    <source>
        <dbReference type="Proteomes" id="UP000616724"/>
    </source>
</evidence>
<accession>A0A8J3RTH7</accession>
<gene>
    <name evidence="2" type="ORF">Plo01_57280</name>
</gene>